<gene>
    <name evidence="5" type="ORF">MGAL_10B067201</name>
</gene>
<evidence type="ECO:0000313" key="6">
    <source>
        <dbReference type="Proteomes" id="UP000596742"/>
    </source>
</evidence>
<dbReference type="EMBL" id="UYJE01003285">
    <property type="protein sequence ID" value="VDI17944.1"/>
    <property type="molecule type" value="Genomic_DNA"/>
</dbReference>
<organism evidence="5 6">
    <name type="scientific">Mytilus galloprovincialis</name>
    <name type="common">Mediterranean mussel</name>
    <dbReference type="NCBI Taxonomy" id="29158"/>
    <lineage>
        <taxon>Eukaryota</taxon>
        <taxon>Metazoa</taxon>
        <taxon>Spiralia</taxon>
        <taxon>Lophotrochozoa</taxon>
        <taxon>Mollusca</taxon>
        <taxon>Bivalvia</taxon>
        <taxon>Autobranchia</taxon>
        <taxon>Pteriomorphia</taxon>
        <taxon>Mytilida</taxon>
        <taxon>Mytiloidea</taxon>
        <taxon>Mytilidae</taxon>
        <taxon>Mytilinae</taxon>
        <taxon>Mytilus</taxon>
    </lineage>
</organism>
<dbReference type="Proteomes" id="UP000596742">
    <property type="component" value="Unassembled WGS sequence"/>
</dbReference>
<feature type="domain" description="Tyrosinase copper-binding" evidence="4">
    <location>
        <begin position="108"/>
        <end position="119"/>
    </location>
</feature>
<evidence type="ECO:0000259" key="4">
    <source>
        <dbReference type="PROSITE" id="PS00498"/>
    </source>
</evidence>
<protein>
    <recommendedName>
        <fullName evidence="4">Tyrosinase copper-binding domain-containing protein</fullName>
    </recommendedName>
</protein>
<dbReference type="AlphaFoldDB" id="A0A8B6DFV8"/>
<keyword evidence="1" id="KW-0479">Metal-binding</keyword>
<evidence type="ECO:0000256" key="2">
    <source>
        <dbReference type="ARBA" id="ARBA00023008"/>
    </source>
</evidence>
<dbReference type="PANTHER" id="PTHR11474:SF126">
    <property type="entry name" value="TYROSINASE-LIKE PROTEIN TYR-1-RELATED"/>
    <property type="match status" value="1"/>
</dbReference>
<reference evidence="5" key="1">
    <citation type="submission" date="2018-11" db="EMBL/GenBank/DDBJ databases">
        <authorList>
            <person name="Alioto T."/>
            <person name="Alioto T."/>
        </authorList>
    </citation>
    <scope>NUCLEOTIDE SEQUENCE</scope>
</reference>
<comment type="caution">
    <text evidence="5">The sequence shown here is derived from an EMBL/GenBank/DDBJ whole genome shotgun (WGS) entry which is preliminary data.</text>
</comment>
<dbReference type="InterPro" id="IPR002227">
    <property type="entry name" value="Tyrosinase_Cu-bd"/>
</dbReference>
<dbReference type="GO" id="GO:0016491">
    <property type="term" value="F:oxidoreductase activity"/>
    <property type="evidence" value="ECO:0007669"/>
    <property type="project" value="InterPro"/>
</dbReference>
<dbReference type="Gene3D" id="1.10.1280.10">
    <property type="entry name" value="Di-copper center containing domain from catechol oxidase"/>
    <property type="match status" value="1"/>
</dbReference>
<evidence type="ECO:0000313" key="5">
    <source>
        <dbReference type="EMBL" id="VDI17944.1"/>
    </source>
</evidence>
<dbReference type="OrthoDB" id="6095391at2759"/>
<evidence type="ECO:0000256" key="1">
    <source>
        <dbReference type="ARBA" id="ARBA00022723"/>
    </source>
</evidence>
<dbReference type="PANTHER" id="PTHR11474">
    <property type="entry name" value="TYROSINASE FAMILY MEMBER"/>
    <property type="match status" value="1"/>
</dbReference>
<dbReference type="InterPro" id="IPR008922">
    <property type="entry name" value="Di-copper_centre_dom_sf"/>
</dbReference>
<feature type="region of interest" description="Disordered" evidence="3">
    <location>
        <begin position="369"/>
        <end position="390"/>
    </location>
</feature>
<feature type="region of interest" description="Disordered" evidence="3">
    <location>
        <begin position="305"/>
        <end position="348"/>
    </location>
</feature>
<keyword evidence="6" id="KW-1185">Reference proteome</keyword>
<name>A0A8B6DFV8_MYTGA</name>
<evidence type="ECO:0000256" key="3">
    <source>
        <dbReference type="SAM" id="MobiDB-lite"/>
    </source>
</evidence>
<proteinExistence type="predicted"/>
<keyword evidence="2" id="KW-0186">Copper</keyword>
<dbReference type="Pfam" id="PF00264">
    <property type="entry name" value="Tyrosinase"/>
    <property type="match status" value="1"/>
</dbReference>
<accession>A0A8B6DFV8</accession>
<dbReference type="GO" id="GO:0046872">
    <property type="term" value="F:metal ion binding"/>
    <property type="evidence" value="ECO:0007669"/>
    <property type="project" value="UniProtKB-KW"/>
</dbReference>
<sequence length="426" mass="45840">MDNQEDSILFTEIFLGNPKGVVYTGPFAYWSTPTKPSTLLRRELGIKGSPINPDRLKAVFRKGYHREILRPTAPNSDHANLESHHDDVYRWVGGNTGHMADITLSPMDPIFWLHHCFIDYLWEKFRECQTKLGINSETDYPPTTILEHMPNRLMDNLRPQKTNIGSLKTGVCFQSRYEFIGLKDLEQSELVPAKEKGKRVTIPRFFMNLNQLLDQQAISSLIKIGGRQEWASQIGGGLGDVTQIGGGHRGDLGIRGGLGDATHIEGRHRGDLGIGGGLGDATQIEGRHRGDLGIGGGLGDATHIGDLGIGGGHGDATQKEGRQRGDGIGDTTQIEGGHGDATQIGGIHRGGLGIGGGYGDASHMEGRHRGILGIGGGHEDATQKGGRHGGDLGIGGGHGDATQIGGRHRGDLGIGETWMQHRKEET</sequence>
<feature type="compositionally biased region" description="Basic and acidic residues" evidence="3">
    <location>
        <begin position="316"/>
        <end position="327"/>
    </location>
</feature>
<dbReference type="PROSITE" id="PS00498">
    <property type="entry name" value="TYROSINASE_2"/>
    <property type="match status" value="1"/>
</dbReference>
<dbReference type="InterPro" id="IPR050316">
    <property type="entry name" value="Tyrosinase/Hemocyanin"/>
</dbReference>
<dbReference type="SUPFAM" id="SSF48056">
    <property type="entry name" value="Di-copper centre-containing domain"/>
    <property type="match status" value="1"/>
</dbReference>